<sequence>MNSKDQFNRKRQRKIAAASAFAPADSIWNNSSSNQNNIGRKSTAQPRPKLKIPPRGIGPIVDPNENDVLCGRGGRINSHSGNVKFRDIINNRKKEYLAPSTKKLEKAHIAAAIVNDIRSMDPPGRFLKEDRDTGLWFDIGDAKAIKKTGQALREDAPDIRHELEGEDSSGDEKCPPPKDTGKTSPKASPKSHRSPKTAGAATDAIWPQSNSNINNHQQHDHQAQMAMPPPSQIYSSSQHQQGSFETRNIPIPAPRNYHQQQHIVMHSNSYQLPNQLYSGARSVTSRMTSASKQAVAALSQQPRAHVSQLPPDDIAFGRPFHPPEAANTVLSSDNTMSTISGLSENLSSNMSGGNDFRASALMNASLKSSGMARNSLRLSSLQQFRNPNSYKHGSSNDSSMGFGGMSGSFHPRGFGGESLQRSFSFNDMNSIVDGDHWKAIMEADDELIDETAAKSILSSNSFAKNSLCSGNSASRRFGARNSSAMSIGGISMDLQSNASSSQWLQAAGLGGPPPPLPSHHMSDDRTYMSNMSTELEALDLASMDPSYRI</sequence>
<comment type="caution">
    <text evidence="3">The sequence shown here is derived from an EMBL/GenBank/DDBJ whole genome shotgun (WGS) entry which is preliminary data.</text>
</comment>
<gene>
    <name evidence="3" type="ORF">IV203_015242</name>
</gene>
<feature type="compositionally biased region" description="Polar residues" evidence="1">
    <location>
        <begin position="232"/>
        <end position="246"/>
    </location>
</feature>
<feature type="compositionally biased region" description="Basic and acidic residues" evidence="1">
    <location>
        <begin position="170"/>
        <end position="181"/>
    </location>
</feature>
<dbReference type="Pfam" id="PF20710">
    <property type="entry name" value="DUF6824"/>
    <property type="match status" value="1"/>
</dbReference>
<accession>A0A9K3LBV1</accession>
<feature type="region of interest" description="Disordered" evidence="1">
    <location>
        <begin position="1"/>
        <end position="58"/>
    </location>
</feature>
<dbReference type="AlphaFoldDB" id="A0A9K3LBV1"/>
<dbReference type="InterPro" id="IPR049227">
    <property type="entry name" value="DUF6824"/>
</dbReference>
<feature type="compositionally biased region" description="Basic and acidic residues" evidence="1">
    <location>
        <begin position="152"/>
        <end position="163"/>
    </location>
</feature>
<evidence type="ECO:0000259" key="2">
    <source>
        <dbReference type="Pfam" id="PF20710"/>
    </source>
</evidence>
<proteinExistence type="predicted"/>
<dbReference type="OrthoDB" id="46500at2759"/>
<evidence type="ECO:0000256" key="1">
    <source>
        <dbReference type="SAM" id="MobiDB-lite"/>
    </source>
</evidence>
<keyword evidence="4" id="KW-1185">Reference proteome</keyword>
<feature type="region of interest" description="Disordered" evidence="1">
    <location>
        <begin position="149"/>
        <end position="248"/>
    </location>
</feature>
<reference evidence="3" key="2">
    <citation type="submission" date="2021-04" db="EMBL/GenBank/DDBJ databases">
        <authorList>
            <person name="Podell S."/>
        </authorList>
    </citation>
    <scope>NUCLEOTIDE SEQUENCE</scope>
    <source>
        <strain evidence="3">Hildebrandi</strain>
    </source>
</reference>
<evidence type="ECO:0000313" key="3">
    <source>
        <dbReference type="EMBL" id="KAG7358653.1"/>
    </source>
</evidence>
<feature type="domain" description="DUF6824" evidence="2">
    <location>
        <begin position="67"/>
        <end position="154"/>
    </location>
</feature>
<feature type="compositionally biased region" description="Low complexity" evidence="1">
    <location>
        <begin position="16"/>
        <end position="37"/>
    </location>
</feature>
<dbReference type="Proteomes" id="UP000693970">
    <property type="component" value="Unassembled WGS sequence"/>
</dbReference>
<organism evidence="3 4">
    <name type="scientific">Nitzschia inconspicua</name>
    <dbReference type="NCBI Taxonomy" id="303405"/>
    <lineage>
        <taxon>Eukaryota</taxon>
        <taxon>Sar</taxon>
        <taxon>Stramenopiles</taxon>
        <taxon>Ochrophyta</taxon>
        <taxon>Bacillariophyta</taxon>
        <taxon>Bacillariophyceae</taxon>
        <taxon>Bacillariophycidae</taxon>
        <taxon>Bacillariales</taxon>
        <taxon>Bacillariaceae</taxon>
        <taxon>Nitzschia</taxon>
    </lineage>
</organism>
<evidence type="ECO:0000313" key="4">
    <source>
        <dbReference type="Proteomes" id="UP000693970"/>
    </source>
</evidence>
<dbReference type="EMBL" id="JAGRRH010000014">
    <property type="protein sequence ID" value="KAG7358653.1"/>
    <property type="molecule type" value="Genomic_DNA"/>
</dbReference>
<protein>
    <recommendedName>
        <fullName evidence="2">DUF6824 domain-containing protein</fullName>
    </recommendedName>
</protein>
<name>A0A9K3LBV1_9STRA</name>
<feature type="region of interest" description="Disordered" evidence="1">
    <location>
        <begin position="504"/>
        <end position="525"/>
    </location>
</feature>
<reference evidence="3" key="1">
    <citation type="journal article" date="2021" name="Sci. Rep.">
        <title>Diploid genomic architecture of Nitzschia inconspicua, an elite biomass production diatom.</title>
        <authorList>
            <person name="Oliver A."/>
            <person name="Podell S."/>
            <person name="Pinowska A."/>
            <person name="Traller J.C."/>
            <person name="Smith S.R."/>
            <person name="McClure R."/>
            <person name="Beliaev A."/>
            <person name="Bohutskyi P."/>
            <person name="Hill E.A."/>
            <person name="Rabines A."/>
            <person name="Zheng H."/>
            <person name="Allen L.Z."/>
            <person name="Kuo A."/>
            <person name="Grigoriev I.V."/>
            <person name="Allen A.E."/>
            <person name="Hazlebeck D."/>
            <person name="Allen E.E."/>
        </authorList>
    </citation>
    <scope>NUCLEOTIDE SEQUENCE</scope>
    <source>
        <strain evidence="3">Hildebrandi</strain>
    </source>
</reference>